<evidence type="ECO:0008006" key="4">
    <source>
        <dbReference type="Google" id="ProtNLM"/>
    </source>
</evidence>
<organism evidence="2 3">
    <name type="scientific">Nereida ignava</name>
    <dbReference type="NCBI Taxonomy" id="282199"/>
    <lineage>
        <taxon>Bacteria</taxon>
        <taxon>Pseudomonadati</taxon>
        <taxon>Pseudomonadota</taxon>
        <taxon>Alphaproteobacteria</taxon>
        <taxon>Rhodobacterales</taxon>
        <taxon>Roseobacteraceae</taxon>
        <taxon>Nereida</taxon>
    </lineage>
</organism>
<dbReference type="EMBL" id="CVQV01000008">
    <property type="protein sequence ID" value="CRK75688.1"/>
    <property type="molecule type" value="Genomic_DNA"/>
</dbReference>
<feature type="chain" id="PRO_5006712143" description="Ferrochelatase" evidence="1">
    <location>
        <begin position="26"/>
        <end position="64"/>
    </location>
</feature>
<keyword evidence="3" id="KW-1185">Reference proteome</keyword>
<name>A0A0U1NLV8_9RHOB</name>
<feature type="signal peptide" evidence="1">
    <location>
        <begin position="1"/>
        <end position="25"/>
    </location>
</feature>
<accession>A0A0U1NLV8</accession>
<sequence>MKAYKMKKTLITTCAVLAFATPTFAGGLSDAMVAPEVIAADTTSSSSQGILVPIMALLLLAAAN</sequence>
<proteinExistence type="predicted"/>
<dbReference type="AlphaFoldDB" id="A0A0U1NLV8"/>
<protein>
    <recommendedName>
        <fullName evidence="4">Ferrochelatase</fullName>
    </recommendedName>
</protein>
<evidence type="ECO:0000313" key="2">
    <source>
        <dbReference type="EMBL" id="CRK75688.1"/>
    </source>
</evidence>
<dbReference type="Proteomes" id="UP000048949">
    <property type="component" value="Unassembled WGS sequence"/>
</dbReference>
<reference evidence="2 3" key="1">
    <citation type="submission" date="2015-04" db="EMBL/GenBank/DDBJ databases">
        <authorList>
            <person name="Syromyatnikov M.Y."/>
            <person name="Popov V.N."/>
        </authorList>
    </citation>
    <scope>NUCLEOTIDE SEQUENCE [LARGE SCALE GENOMIC DNA]</scope>
    <source>
        <strain evidence="2 3">CECT 5292</strain>
    </source>
</reference>
<evidence type="ECO:0000313" key="3">
    <source>
        <dbReference type="Proteomes" id="UP000048949"/>
    </source>
</evidence>
<keyword evidence="1" id="KW-0732">Signal</keyword>
<evidence type="ECO:0000256" key="1">
    <source>
        <dbReference type="SAM" id="SignalP"/>
    </source>
</evidence>
<gene>
    <name evidence="2" type="ORF">NIG5292_01742</name>
</gene>